<evidence type="ECO:0000313" key="6">
    <source>
        <dbReference type="EMBL" id="BBJ00701.1"/>
    </source>
</evidence>
<dbReference type="PANTHER" id="PTHR35603">
    <property type="match status" value="1"/>
</dbReference>
<feature type="chain" id="PRO_5042979980" description="Surface antigen domain-containing protein" evidence="4">
    <location>
        <begin position="20"/>
        <end position="150"/>
    </location>
</feature>
<reference evidence="6 7" key="1">
    <citation type="submission" date="2019-03" db="EMBL/GenBank/DDBJ databases">
        <title>Complete genome sequence of Ferrigenium kumadai strain An22, a microaerophilic iron-oxidizing bacterium isolated from a paddy field soil.</title>
        <authorList>
            <person name="Watanabe T."/>
            <person name="Asakawa S."/>
        </authorList>
    </citation>
    <scope>NUCLEOTIDE SEQUENCE [LARGE SCALE GENOMIC DNA]</scope>
    <source>
        <strain evidence="6 7">An22</strain>
    </source>
</reference>
<accession>A0AAN1W0S7</accession>
<dbReference type="PANTHER" id="PTHR35603:SF2">
    <property type="entry name" value="OUTER MEMBRANE LIPOPROTEIN"/>
    <property type="match status" value="1"/>
</dbReference>
<evidence type="ECO:0000256" key="2">
    <source>
        <dbReference type="ARBA" id="ARBA00023136"/>
    </source>
</evidence>
<dbReference type="Pfam" id="PF16998">
    <property type="entry name" value="17kDa_Anti_2"/>
    <property type="match status" value="1"/>
</dbReference>
<dbReference type="KEGG" id="fku:FGKAn22_23930"/>
<dbReference type="InterPro" id="IPR051407">
    <property type="entry name" value="Bact_OM_lipoprot/Surf_antigen"/>
</dbReference>
<feature type="compositionally biased region" description="Polar residues" evidence="3">
    <location>
        <begin position="90"/>
        <end position="115"/>
    </location>
</feature>
<dbReference type="GO" id="GO:0016020">
    <property type="term" value="C:membrane"/>
    <property type="evidence" value="ECO:0007669"/>
    <property type="project" value="UniProtKB-SubCell"/>
</dbReference>
<evidence type="ECO:0000313" key="7">
    <source>
        <dbReference type="Proteomes" id="UP001319121"/>
    </source>
</evidence>
<comment type="subcellular location">
    <subcellularLocation>
        <location evidence="1">Membrane</location>
    </subcellularLocation>
</comment>
<dbReference type="PROSITE" id="PS51257">
    <property type="entry name" value="PROKAR_LIPOPROTEIN"/>
    <property type="match status" value="1"/>
</dbReference>
<dbReference type="AlphaFoldDB" id="A0AAN1W0S7"/>
<dbReference type="Proteomes" id="UP001319121">
    <property type="component" value="Chromosome"/>
</dbReference>
<organism evidence="6 7">
    <name type="scientific">Ferrigenium kumadai</name>
    <dbReference type="NCBI Taxonomy" id="1682490"/>
    <lineage>
        <taxon>Bacteria</taxon>
        <taxon>Pseudomonadati</taxon>
        <taxon>Pseudomonadota</taxon>
        <taxon>Betaproteobacteria</taxon>
        <taxon>Nitrosomonadales</taxon>
        <taxon>Gallionellaceae</taxon>
        <taxon>Ferrigenium</taxon>
    </lineage>
</organism>
<dbReference type="EMBL" id="AP019536">
    <property type="protein sequence ID" value="BBJ00701.1"/>
    <property type="molecule type" value="Genomic_DNA"/>
</dbReference>
<dbReference type="PIRSF" id="PIRSF002721">
    <property type="entry name" value="Surface_antigen_Rickettsia"/>
    <property type="match status" value="1"/>
</dbReference>
<evidence type="ECO:0000256" key="3">
    <source>
        <dbReference type="SAM" id="MobiDB-lite"/>
    </source>
</evidence>
<feature type="domain" description="Surface antigen" evidence="5">
    <location>
        <begin position="48"/>
        <end position="149"/>
    </location>
</feature>
<keyword evidence="2" id="KW-0472">Membrane</keyword>
<gene>
    <name evidence="6" type="primary">omp</name>
    <name evidence="6" type="ORF">FGKAn22_23930</name>
</gene>
<proteinExistence type="predicted"/>
<dbReference type="RefSeq" id="WP_212785924.1">
    <property type="nucleotide sequence ID" value="NZ_AP019536.1"/>
</dbReference>
<dbReference type="InterPro" id="IPR032635">
    <property type="entry name" value="Anti_2"/>
</dbReference>
<keyword evidence="7" id="KW-1185">Reference proteome</keyword>
<protein>
    <recommendedName>
        <fullName evidence="5">Surface antigen domain-containing protein</fullName>
    </recommendedName>
</protein>
<feature type="signal peptide" evidence="4">
    <location>
        <begin position="1"/>
        <end position="19"/>
    </location>
</feature>
<feature type="region of interest" description="Disordered" evidence="3">
    <location>
        <begin position="84"/>
        <end position="115"/>
    </location>
</feature>
<evidence type="ECO:0000256" key="4">
    <source>
        <dbReference type="SAM" id="SignalP"/>
    </source>
</evidence>
<keyword evidence="4" id="KW-0732">Signal</keyword>
<dbReference type="InterPro" id="IPR016364">
    <property type="entry name" value="Surface_antigen_Rickettsia"/>
</dbReference>
<evidence type="ECO:0000259" key="5">
    <source>
        <dbReference type="Pfam" id="PF16998"/>
    </source>
</evidence>
<name>A0AAN1W0S7_9PROT</name>
<sequence length="150" mass="15902">MKKFLTMLFIAILAVTMSACQTKEQGGAVVGGVLGGVLGNQVGQGSGRTAAIIAGTLLGAYVGSEMGRYMDENDNRKAESALEYNRDHQSSTWHNPNTGADVSATPTSTYQSASGENCREYQTTVTVNGKKEKAYGTACRQPNGSWKVIN</sequence>
<evidence type="ECO:0000256" key="1">
    <source>
        <dbReference type="ARBA" id="ARBA00004370"/>
    </source>
</evidence>